<sequence>MLKKLVLITFLISSFTSYAQVTTNTQDSIWTRGGSFNINFSQVNLSNWAGGGQSSIALSGLFSVFANRETKYSLWENRLETALGGIRQEDIGEFRKTDDYFILVSKYGRKINESFLFSGLMDFRTQLAKGFVYSNDPLTNEVIATEVSEFMAPGYLLLSLGATYKKGDVFTATVSPLTGKSTFVLDDSLSAQGAYGVAVGEKFRFQGGANLSLSFKKTLMENVTFSTNANFFADYQNFMDEVDVNWDALLLFKINKFLSSSISAQAIYDDDINVTREDGTLGPALQFKTAIQVGLTLSF</sequence>
<dbReference type="Pfam" id="PF11276">
    <property type="entry name" value="DUF3078"/>
    <property type="match status" value="1"/>
</dbReference>
<accession>A0ABT8F673</accession>
<name>A0ABT8F673_9BACT</name>
<dbReference type="Proteomes" id="UP001168552">
    <property type="component" value="Unassembled WGS sequence"/>
</dbReference>
<dbReference type="InterPro" id="IPR021428">
    <property type="entry name" value="DUF3078"/>
</dbReference>
<reference evidence="2" key="1">
    <citation type="submission" date="2023-06" db="EMBL/GenBank/DDBJ databases">
        <title>Cytophagales bacterium Strain LB-30, isolated from soil.</title>
        <authorList>
            <person name="Liu B."/>
        </authorList>
    </citation>
    <scope>NUCLEOTIDE SEQUENCE</scope>
    <source>
        <strain evidence="2">LB-30</strain>
    </source>
</reference>
<organism evidence="2 3">
    <name type="scientific">Shiella aurantiaca</name>
    <dbReference type="NCBI Taxonomy" id="3058365"/>
    <lineage>
        <taxon>Bacteria</taxon>
        <taxon>Pseudomonadati</taxon>
        <taxon>Bacteroidota</taxon>
        <taxon>Cytophagia</taxon>
        <taxon>Cytophagales</taxon>
        <taxon>Shiellaceae</taxon>
        <taxon>Shiella</taxon>
    </lineage>
</organism>
<evidence type="ECO:0000256" key="1">
    <source>
        <dbReference type="SAM" id="SignalP"/>
    </source>
</evidence>
<evidence type="ECO:0000313" key="3">
    <source>
        <dbReference type="Proteomes" id="UP001168552"/>
    </source>
</evidence>
<gene>
    <name evidence="2" type="ORF">QWY31_10635</name>
</gene>
<protein>
    <submittedName>
        <fullName evidence="2">DUF3078 domain-containing protein</fullName>
    </submittedName>
</protein>
<comment type="caution">
    <text evidence="2">The sequence shown here is derived from an EMBL/GenBank/DDBJ whole genome shotgun (WGS) entry which is preliminary data.</text>
</comment>
<proteinExistence type="predicted"/>
<evidence type="ECO:0000313" key="2">
    <source>
        <dbReference type="EMBL" id="MDN4165961.1"/>
    </source>
</evidence>
<dbReference type="EMBL" id="JAUHJS010000005">
    <property type="protein sequence ID" value="MDN4165961.1"/>
    <property type="molecule type" value="Genomic_DNA"/>
</dbReference>
<keyword evidence="3" id="KW-1185">Reference proteome</keyword>
<feature type="signal peptide" evidence="1">
    <location>
        <begin position="1"/>
        <end position="19"/>
    </location>
</feature>
<feature type="chain" id="PRO_5045723239" evidence="1">
    <location>
        <begin position="20"/>
        <end position="299"/>
    </location>
</feature>
<dbReference type="RefSeq" id="WP_320004496.1">
    <property type="nucleotide sequence ID" value="NZ_JAUHJS010000005.1"/>
</dbReference>
<keyword evidence="1" id="KW-0732">Signal</keyword>